<comment type="caution">
    <text evidence="1">The sequence shown here is derived from an EMBL/GenBank/DDBJ whole genome shotgun (WGS) entry which is preliminary data.</text>
</comment>
<evidence type="ECO:0000313" key="2">
    <source>
        <dbReference type="Proteomes" id="UP001172645"/>
    </source>
</evidence>
<reference evidence="1" key="1">
    <citation type="submission" date="2023-06" db="EMBL/GenBank/DDBJ databases">
        <title>Phylogenetic Diversity of Rhizobium strains.</title>
        <authorList>
            <person name="Moura F.T."/>
            <person name="Helene L.C.F."/>
            <person name="Hungria M."/>
        </authorList>
    </citation>
    <scope>NUCLEOTIDE SEQUENCE</scope>
    <source>
        <strain evidence="1">CCGE526</strain>
    </source>
</reference>
<gene>
    <name evidence="1" type="ORF">PY649_30635</name>
</gene>
<proteinExistence type="predicted"/>
<organism evidence="1 2">
    <name type="scientific">Rhizobium mayense</name>
    <dbReference type="NCBI Taxonomy" id="1312184"/>
    <lineage>
        <taxon>Bacteria</taxon>
        <taxon>Pseudomonadati</taxon>
        <taxon>Pseudomonadota</taxon>
        <taxon>Alphaproteobacteria</taxon>
        <taxon>Hyphomicrobiales</taxon>
        <taxon>Rhizobiaceae</taxon>
        <taxon>Rhizobium/Agrobacterium group</taxon>
        <taxon>Rhizobium</taxon>
    </lineage>
</organism>
<dbReference type="Proteomes" id="UP001172645">
    <property type="component" value="Unassembled WGS sequence"/>
</dbReference>
<name>A0ABT7K3R3_9HYPH</name>
<sequence length="111" mass="12003">MADLPADSDFHVDEEAAVRASNLLAVMSHNFAIIPPRVMPQDADSVVFTWDHGNLKRYLTVDSSDFGVMDLNKSQRVRCVHDLGGTADAYTKLIEIIGAEPLSSTNTGGNA</sequence>
<accession>A0ABT7K3R3</accession>
<dbReference type="RefSeq" id="WP_285872667.1">
    <property type="nucleotide sequence ID" value="NZ_JARFYM010000042.1"/>
</dbReference>
<dbReference type="EMBL" id="JARFYM010000042">
    <property type="protein sequence ID" value="MDL2403251.1"/>
    <property type="molecule type" value="Genomic_DNA"/>
</dbReference>
<protein>
    <submittedName>
        <fullName evidence="1">Uncharacterized protein</fullName>
    </submittedName>
</protein>
<evidence type="ECO:0000313" key="1">
    <source>
        <dbReference type="EMBL" id="MDL2403251.1"/>
    </source>
</evidence>
<keyword evidence="2" id="KW-1185">Reference proteome</keyword>